<feature type="region of interest" description="Disordered" evidence="6">
    <location>
        <begin position="190"/>
        <end position="212"/>
    </location>
</feature>
<dbReference type="InterPro" id="IPR058680">
    <property type="entry name" value="NBD_SMAX1-like"/>
</dbReference>
<dbReference type="Pfam" id="PF26587">
    <property type="entry name" value="AAA_lid_SMAX1"/>
    <property type="match status" value="1"/>
</dbReference>
<dbReference type="InterPro" id="IPR058954">
    <property type="entry name" value="AAA_lid_SMAX1"/>
</dbReference>
<evidence type="ECO:0000256" key="2">
    <source>
        <dbReference type="ARBA" id="ARBA00022737"/>
    </source>
</evidence>
<dbReference type="PANTHER" id="PTHR43572">
    <property type="entry name" value="CHAPERONE PROTEIN CLPD, CHLOROPLASTIC"/>
    <property type="match status" value="1"/>
</dbReference>
<reference evidence="8 9" key="1">
    <citation type="submission" date="2020-08" db="EMBL/GenBank/DDBJ databases">
        <title>Plant Genome Project.</title>
        <authorList>
            <person name="Zhang R.-G."/>
        </authorList>
    </citation>
    <scope>NUCLEOTIDE SEQUENCE [LARGE SCALE GENOMIC DNA]</scope>
    <source>
        <tissue evidence="8">Rhizome</tissue>
    </source>
</reference>
<gene>
    <name evidence="8" type="ORF">ZIOFF_070354</name>
</gene>
<feature type="domain" description="Clp R" evidence="7">
    <location>
        <begin position="8"/>
        <end position="167"/>
    </location>
</feature>
<protein>
    <recommendedName>
        <fullName evidence="7">Clp R domain-containing protein</fullName>
    </recommendedName>
</protein>
<dbReference type="Proteomes" id="UP000734854">
    <property type="component" value="Unassembled WGS sequence"/>
</dbReference>
<evidence type="ECO:0000256" key="6">
    <source>
        <dbReference type="SAM" id="MobiDB-lite"/>
    </source>
</evidence>
<dbReference type="AlphaFoldDB" id="A0A8J5BIR0"/>
<keyword evidence="4" id="KW-0804">Transcription</keyword>
<evidence type="ECO:0000313" key="8">
    <source>
        <dbReference type="EMBL" id="KAG6472876.1"/>
    </source>
</evidence>
<dbReference type="InterPro" id="IPR051650">
    <property type="entry name" value="SL_signaling_regulator"/>
</dbReference>
<dbReference type="OrthoDB" id="1929681at2759"/>
<dbReference type="Pfam" id="PF07724">
    <property type="entry name" value="AAA_2"/>
    <property type="match status" value="1"/>
</dbReference>
<organism evidence="8 9">
    <name type="scientific">Zingiber officinale</name>
    <name type="common">Ginger</name>
    <name type="synonym">Amomum zingiber</name>
    <dbReference type="NCBI Taxonomy" id="94328"/>
    <lineage>
        <taxon>Eukaryota</taxon>
        <taxon>Viridiplantae</taxon>
        <taxon>Streptophyta</taxon>
        <taxon>Embryophyta</taxon>
        <taxon>Tracheophyta</taxon>
        <taxon>Spermatophyta</taxon>
        <taxon>Magnoliopsida</taxon>
        <taxon>Liliopsida</taxon>
        <taxon>Zingiberales</taxon>
        <taxon>Zingiberaceae</taxon>
        <taxon>Zingiber</taxon>
    </lineage>
</organism>
<dbReference type="InterPro" id="IPR004176">
    <property type="entry name" value="Clp_R_N"/>
</dbReference>
<evidence type="ECO:0000256" key="1">
    <source>
        <dbReference type="ARBA" id="ARBA00008675"/>
    </source>
</evidence>
<evidence type="ECO:0000256" key="5">
    <source>
        <dbReference type="PROSITE-ProRule" id="PRU01251"/>
    </source>
</evidence>
<sequence>MKAGLSTIQQTLTPEAAAVLTQSIGEAARRSHGQATPLHVAAMLLAAPGGLLRQACARSHNLESPSSHPLRCRALELCFSVALDRLPASAAAAEPSISNALMAALKRAQANQRRGCPQHQPPLLAVKVDLEQLVMSILDDPSVSRVMREASFSSTAVKAAIEQSLPSSSSSSSAAIAAAVSRNVYLNPRLHYPHGGGGGGGSSGADRPREDEVKRVQDILSRPTKRNPILVGDCDLDATLQQVLQRIRSLDAPSPLRNAQILPFAKEIASISAADHSLLPTKIRELGSSIESSISSGDRAVILDLGDLKWLAESPSGAGKPSLSETSRATVQEMARLWKHFQGNSRMWLVGAASSATYLRCQVYYPTLENDLDLQPVPIAPRFGGNNIHGNNAESLAASKALVGIGASGVLQRQPPPITDLSSRRTTLCPACTGSYARELSILMAKGLEKDSAKPEDSRGLPQWLRIASSSPLQSEEEGLIRKGRSEELRSKWSESCSRLHHEYRRSSPTLSNPSCVLNPHRPPQLNLTLSQTGDAIAAKQPTNHPDSSVKADLVLGSPGVSTSSVAKTHQERLKDSIGCTQDMFAGHRSAKVAGISDIDMFKRLFSGLTEKVSWQQEAASAVASVVMQCKSGNGKRRGRATKGDIWLLLAGPDKIGKKKMATALSELMFGTGPMVVNFGHSPSTFGDVEESNLSLRGRTLMDRIAEEARRNPFSMIVLENIDQADMLAQGKIKKAIERGHLIDSYGREVSLGSIVFVLTSDWLPEGLKSSYSSLIEYEKTVLDSARGGFELELTIGNKTGKRHPTSICYDDRPIKLRKDSSVSTSLSLDLNLSVGEHEFDKGRLTVSHSTSSLASDLTQLVDGVVMFKPVHFAQLQRDVVESVSMKFATTVGEGIAIRIDDEALDKITGGLWLSGATLDDWAERVLVPSLNQLRDNLKHEPGPRLIRLSATKRDQTRSNAKEWLPTTVAIAIDRDHDS</sequence>
<keyword evidence="3" id="KW-0805">Transcription regulation</keyword>
<evidence type="ECO:0000259" key="7">
    <source>
        <dbReference type="PROSITE" id="PS51903"/>
    </source>
</evidence>
<comment type="caution">
    <text evidence="8">The sequence shown here is derived from an EMBL/GenBank/DDBJ whole genome shotgun (WGS) entry which is preliminary data.</text>
</comment>
<dbReference type="GO" id="GO:0005524">
    <property type="term" value="F:ATP binding"/>
    <property type="evidence" value="ECO:0007669"/>
    <property type="project" value="InterPro"/>
</dbReference>
<feature type="compositionally biased region" description="Gly residues" evidence="6">
    <location>
        <begin position="194"/>
        <end position="203"/>
    </location>
</feature>
<dbReference type="InterPro" id="IPR003959">
    <property type="entry name" value="ATPase_AAA_core"/>
</dbReference>
<dbReference type="Pfam" id="PF23569">
    <property type="entry name" value="NBD_SMAX1"/>
    <property type="match status" value="1"/>
</dbReference>
<dbReference type="GO" id="GO:0016887">
    <property type="term" value="F:ATP hydrolysis activity"/>
    <property type="evidence" value="ECO:0007669"/>
    <property type="project" value="InterPro"/>
</dbReference>
<comment type="similarity">
    <text evidence="1">Belongs to the ClpA/ClpB family.</text>
</comment>
<dbReference type="PROSITE" id="PS51903">
    <property type="entry name" value="CLP_R"/>
    <property type="match status" value="1"/>
</dbReference>
<keyword evidence="2 5" id="KW-0677">Repeat</keyword>
<dbReference type="PANTHER" id="PTHR43572:SF13">
    <property type="entry name" value="PROTEIN SUPPRESSOR OF MAX2 1"/>
    <property type="match status" value="1"/>
</dbReference>
<dbReference type="CDD" id="cd19499">
    <property type="entry name" value="RecA-like_ClpB_Hsp104-like"/>
    <property type="match status" value="1"/>
</dbReference>
<proteinExistence type="inferred from homology"/>
<evidence type="ECO:0000313" key="9">
    <source>
        <dbReference type="Proteomes" id="UP000734854"/>
    </source>
</evidence>
<keyword evidence="9" id="KW-1185">Reference proteome</keyword>
<name>A0A8J5BIR0_ZINOF</name>
<dbReference type="EMBL" id="JACMSC010000020">
    <property type="protein sequence ID" value="KAG6472876.1"/>
    <property type="molecule type" value="Genomic_DNA"/>
</dbReference>
<evidence type="ECO:0000256" key="4">
    <source>
        <dbReference type="ARBA" id="ARBA00023163"/>
    </source>
</evidence>
<accession>A0A8J5BIR0</accession>
<evidence type="ECO:0000256" key="3">
    <source>
        <dbReference type="ARBA" id="ARBA00023015"/>
    </source>
</evidence>